<proteinExistence type="predicted"/>
<protein>
    <submittedName>
        <fullName evidence="2">Uncharacterized protein</fullName>
    </submittedName>
</protein>
<dbReference type="HOGENOM" id="CLU_3295203_0_0_6"/>
<keyword evidence="1" id="KW-0812">Transmembrane</keyword>
<evidence type="ECO:0000313" key="3">
    <source>
        <dbReference type="Proteomes" id="UP000018660"/>
    </source>
</evidence>
<gene>
    <name evidence="2" type="ORF">X970_17965</name>
</gene>
<name>V9V8B2_9PSED</name>
<organism evidence="2 3">
    <name type="scientific">Pseudomonas monteilii SB3101</name>
    <dbReference type="NCBI Taxonomy" id="1435058"/>
    <lineage>
        <taxon>Bacteria</taxon>
        <taxon>Pseudomonadati</taxon>
        <taxon>Pseudomonadota</taxon>
        <taxon>Gammaproteobacteria</taxon>
        <taxon>Pseudomonadales</taxon>
        <taxon>Pseudomonadaceae</taxon>
        <taxon>Pseudomonas</taxon>
    </lineage>
</organism>
<reference evidence="2 3" key="1">
    <citation type="submission" date="2013-12" db="EMBL/GenBank/DDBJ databases">
        <title>Complete Genomes of Pseudomonas monteilii SB3078 and SB3101, two Benzene, Toluene and Ethylbenzene Degrading Bacteria used for Bioaugmentation.</title>
        <authorList>
            <person name="Dueholm M.S."/>
            <person name="Albertsen M."/>
            <person name="D'Imperio S."/>
            <person name="Tale V.P."/>
            <person name="Lewis D."/>
            <person name="Nilsen P.H."/>
            <person name="Nielsen J.L."/>
        </authorList>
    </citation>
    <scope>NUCLEOTIDE SEQUENCE [LARGE SCALE GENOMIC DNA]</scope>
    <source>
        <strain evidence="2 3">SB3101</strain>
    </source>
</reference>
<dbReference type="AlphaFoldDB" id="V9V8B2"/>
<dbReference type="KEGG" id="pmot:X970_17965"/>
<keyword evidence="1" id="KW-0472">Membrane</keyword>
<dbReference type="EMBL" id="CP006979">
    <property type="protein sequence ID" value="AHC91156.1"/>
    <property type="molecule type" value="Genomic_DNA"/>
</dbReference>
<accession>V9V8B2</accession>
<keyword evidence="1" id="KW-1133">Transmembrane helix</keyword>
<evidence type="ECO:0000256" key="1">
    <source>
        <dbReference type="SAM" id="Phobius"/>
    </source>
</evidence>
<sequence length="40" mass="4575">MLYPIELLRRKCRQRTLHSGTASMLTSMLAFVMPQAGFFA</sequence>
<feature type="transmembrane region" description="Helical" evidence="1">
    <location>
        <begin position="21"/>
        <end position="39"/>
    </location>
</feature>
<dbReference type="Proteomes" id="UP000018660">
    <property type="component" value="Chromosome"/>
</dbReference>
<evidence type="ECO:0000313" key="2">
    <source>
        <dbReference type="EMBL" id="AHC91156.1"/>
    </source>
</evidence>